<dbReference type="EMBL" id="FAVB01000002">
    <property type="protein sequence ID" value="CUU77184.1"/>
    <property type="molecule type" value="Genomic_DNA"/>
</dbReference>
<protein>
    <submittedName>
        <fullName evidence="4">TPR repeat-containing protein</fullName>
    </submittedName>
</protein>
<dbReference type="RefSeq" id="WP_059429256.1">
    <property type="nucleotide sequence ID" value="NZ_FAUU01000001.1"/>
</dbReference>
<accession>A0A0S4S541</accession>
<reference evidence="4 5" key="1">
    <citation type="submission" date="2015-11" db="EMBL/GenBank/DDBJ databases">
        <authorList>
            <consortium name="Pathogen Informatics"/>
        </authorList>
    </citation>
    <scope>NUCLEOTIDE SEQUENCE [LARGE SCALE GENOMIC DNA]</scope>
    <source>
        <strain evidence="4 5">006A-0059</strain>
    </source>
</reference>
<dbReference type="AlphaFoldDB" id="A0A0S4S541"/>
<feature type="region of interest" description="Disordered" evidence="2">
    <location>
        <begin position="147"/>
        <end position="169"/>
    </location>
</feature>
<feature type="compositionally biased region" description="Basic and acidic residues" evidence="2">
    <location>
        <begin position="152"/>
        <end position="165"/>
    </location>
</feature>
<evidence type="ECO:0000256" key="3">
    <source>
        <dbReference type="SAM" id="SignalP"/>
    </source>
</evidence>
<keyword evidence="3" id="KW-0732">Signal</keyword>
<feature type="chain" id="PRO_5009799838" evidence="3">
    <location>
        <begin position="20"/>
        <end position="295"/>
    </location>
</feature>
<proteinExistence type="predicted"/>
<evidence type="ECO:0000313" key="5">
    <source>
        <dbReference type="Proteomes" id="UP000052237"/>
    </source>
</evidence>
<evidence type="ECO:0000256" key="1">
    <source>
        <dbReference type="SAM" id="Coils"/>
    </source>
</evidence>
<feature type="signal peptide" evidence="3">
    <location>
        <begin position="1"/>
        <end position="19"/>
    </location>
</feature>
<dbReference type="InterPro" id="IPR011990">
    <property type="entry name" value="TPR-like_helical_dom_sf"/>
</dbReference>
<dbReference type="SUPFAM" id="SSF48452">
    <property type="entry name" value="TPR-like"/>
    <property type="match status" value="1"/>
</dbReference>
<dbReference type="Gene3D" id="1.25.40.10">
    <property type="entry name" value="Tetratricopeptide repeat domain"/>
    <property type="match status" value="1"/>
</dbReference>
<keyword evidence="1" id="KW-0175">Coiled coil</keyword>
<dbReference type="Gene3D" id="1.20.5.340">
    <property type="match status" value="1"/>
</dbReference>
<name>A0A0S4S541_CAMHY</name>
<organism evidence="4 5">
    <name type="scientific">Campylobacter hyointestinalis subsp. hyointestinalis</name>
    <dbReference type="NCBI Taxonomy" id="91352"/>
    <lineage>
        <taxon>Bacteria</taxon>
        <taxon>Pseudomonadati</taxon>
        <taxon>Campylobacterota</taxon>
        <taxon>Epsilonproteobacteria</taxon>
        <taxon>Campylobacterales</taxon>
        <taxon>Campylobacteraceae</taxon>
        <taxon>Campylobacter</taxon>
    </lineage>
</organism>
<evidence type="ECO:0000256" key="2">
    <source>
        <dbReference type="SAM" id="MobiDB-lite"/>
    </source>
</evidence>
<dbReference type="Proteomes" id="UP000052237">
    <property type="component" value="Unassembled WGS sequence"/>
</dbReference>
<evidence type="ECO:0000313" key="4">
    <source>
        <dbReference type="EMBL" id="CUU77184.1"/>
    </source>
</evidence>
<feature type="coiled-coil region" evidence="1">
    <location>
        <begin position="51"/>
        <end position="99"/>
    </location>
</feature>
<gene>
    <name evidence="4" type="ORF">ERS686654_00836</name>
</gene>
<sequence>MKRNFIFAALFGAASFLSAEVSVFDAGNINQDTPYGLTENEKILLKNKQKVEKLNQNIGSVQSDIANVQENIEGLRTVLDGINANNQKMDSRISDLENRVNANDLNLTSEITELKKSLKQNQDIQEKNYKKITQAISELTSLIDSMNNQDTKSSKTDLENSDKAKANSSTVDKLNFDDKKLSEVLEYADLAYKKKDYDNSKSAYLYLVDKNHKPAYSNFMLGEILYIQKAYKEAIPHYQKSVELYDKADYMPKLLYHTAISFDKIGDKNSANKFYHALKQAYPNSKEAKASPNRK</sequence>
<comment type="caution">
    <text evidence="4">The sequence shown here is derived from an EMBL/GenBank/DDBJ whole genome shotgun (WGS) entry which is preliminary data.</text>
</comment>
<keyword evidence="5" id="KW-1185">Reference proteome</keyword>